<reference evidence="2" key="1">
    <citation type="submission" date="2023-03" db="EMBL/GenBank/DDBJ databases">
        <title>Massive genome expansion in bonnet fungi (Mycena s.s.) driven by repeated elements and novel gene families across ecological guilds.</title>
        <authorList>
            <consortium name="Lawrence Berkeley National Laboratory"/>
            <person name="Harder C.B."/>
            <person name="Miyauchi S."/>
            <person name="Viragh M."/>
            <person name="Kuo A."/>
            <person name="Thoen E."/>
            <person name="Andreopoulos B."/>
            <person name="Lu D."/>
            <person name="Skrede I."/>
            <person name="Drula E."/>
            <person name="Henrissat B."/>
            <person name="Morin E."/>
            <person name="Kohler A."/>
            <person name="Barry K."/>
            <person name="LaButti K."/>
            <person name="Morin E."/>
            <person name="Salamov A."/>
            <person name="Lipzen A."/>
            <person name="Mereny Z."/>
            <person name="Hegedus B."/>
            <person name="Baldrian P."/>
            <person name="Stursova M."/>
            <person name="Weitz H."/>
            <person name="Taylor A."/>
            <person name="Grigoriev I.V."/>
            <person name="Nagy L.G."/>
            <person name="Martin F."/>
            <person name="Kauserud H."/>
        </authorList>
    </citation>
    <scope>NUCLEOTIDE SEQUENCE</scope>
    <source>
        <strain evidence="2">CBHHK173m</strain>
    </source>
</reference>
<dbReference type="EMBL" id="JARJCN010000030">
    <property type="protein sequence ID" value="KAJ7086809.1"/>
    <property type="molecule type" value="Genomic_DNA"/>
</dbReference>
<name>A0AAD6XND7_9AGAR</name>
<evidence type="ECO:0000313" key="2">
    <source>
        <dbReference type="EMBL" id="KAJ7086809.1"/>
    </source>
</evidence>
<gene>
    <name evidence="2" type="ORF">B0H15DRAFT_950323</name>
</gene>
<feature type="compositionally biased region" description="Basic residues" evidence="1">
    <location>
        <begin position="382"/>
        <end position="391"/>
    </location>
</feature>
<feature type="region of interest" description="Disordered" evidence="1">
    <location>
        <begin position="177"/>
        <end position="252"/>
    </location>
</feature>
<dbReference type="Proteomes" id="UP001222325">
    <property type="component" value="Unassembled WGS sequence"/>
</dbReference>
<feature type="compositionally biased region" description="Basic and acidic residues" evidence="1">
    <location>
        <begin position="345"/>
        <end position="381"/>
    </location>
</feature>
<feature type="compositionally biased region" description="Polar residues" evidence="1">
    <location>
        <begin position="195"/>
        <end position="207"/>
    </location>
</feature>
<dbReference type="AlphaFoldDB" id="A0AAD6XND7"/>
<accession>A0AAD6XND7</accession>
<protein>
    <submittedName>
        <fullName evidence="2">Uncharacterized protein</fullName>
    </submittedName>
</protein>
<organism evidence="2 3">
    <name type="scientific">Mycena belliarum</name>
    <dbReference type="NCBI Taxonomy" id="1033014"/>
    <lineage>
        <taxon>Eukaryota</taxon>
        <taxon>Fungi</taxon>
        <taxon>Dikarya</taxon>
        <taxon>Basidiomycota</taxon>
        <taxon>Agaricomycotina</taxon>
        <taxon>Agaricomycetes</taxon>
        <taxon>Agaricomycetidae</taxon>
        <taxon>Agaricales</taxon>
        <taxon>Marasmiineae</taxon>
        <taxon>Mycenaceae</taxon>
        <taxon>Mycena</taxon>
    </lineage>
</organism>
<feature type="region of interest" description="Disordered" evidence="1">
    <location>
        <begin position="345"/>
        <end position="391"/>
    </location>
</feature>
<keyword evidence="3" id="KW-1185">Reference proteome</keyword>
<sequence>MEYQHLNAGEHWAAVHRNRARRLARINEGRATVPDVLEFEHQSDIVTLIPGRTTPLYSRLCPNGKLVPRADSLIQMTASSSIPKAPPTTATHSQPPSKVLARFKKIRGEKKRDPDAELLARLAASKARQEADVKAIKARNTAGPMSQGKSAVRVQLYRHNERDIMLAAWHASCDRGEHAHPARPAAQDSAPRTPPATNFSTISSLSSPKLGLWTPSPPSTPKPKAKGKAKIPILQGEPSDSPLKHPRPPGQKAYAVRSGERCWVFSDLEGARDKFHRLQERGLTVEMATANGFTRAVSFAEGGGPAPGSSDAQRRREWTAAENRARRRVVAAEERRQELLEYLECYREDESEHPSDESDSGRMTDDLAEEVQLRSRYEGNWRQHRGHRGGS</sequence>
<comment type="caution">
    <text evidence="2">The sequence shown here is derived from an EMBL/GenBank/DDBJ whole genome shotgun (WGS) entry which is preliminary data.</text>
</comment>
<evidence type="ECO:0000313" key="3">
    <source>
        <dbReference type="Proteomes" id="UP001222325"/>
    </source>
</evidence>
<evidence type="ECO:0000256" key="1">
    <source>
        <dbReference type="SAM" id="MobiDB-lite"/>
    </source>
</evidence>
<proteinExistence type="predicted"/>